<evidence type="ECO:0000313" key="1">
    <source>
        <dbReference type="EMBL" id="ASJ80345.1"/>
    </source>
</evidence>
<accession>A0A220NTU0</accession>
<protein>
    <submittedName>
        <fullName evidence="1">Uncharacterized protein</fullName>
    </submittedName>
</protein>
<keyword evidence="2" id="KW-1185">Reference proteome</keyword>
<gene>
    <name evidence="1" type="ORF">ECD7_00253</name>
</gene>
<evidence type="ECO:0000313" key="2">
    <source>
        <dbReference type="Proteomes" id="UP000223392"/>
    </source>
</evidence>
<dbReference type="EMBL" id="KY683735">
    <property type="protein sequence ID" value="ASJ80345.1"/>
    <property type="molecule type" value="Genomic_DNA"/>
</dbReference>
<name>A0A220NTU0_9CAUD</name>
<dbReference type="Proteomes" id="UP000223392">
    <property type="component" value="Segment"/>
</dbReference>
<reference evidence="1 2" key="1">
    <citation type="journal article" date="2015" name="Bacteriophage">
        <title>A small-scale experiment of using phage-based probiotic dietary supplement for prevention of E. coli traveler's diarrhea.</title>
        <authorList>
            <person name="Aleshkin A.V."/>
            <person name="Rubalskii E.O."/>
            <person name="Volozhantsev N.V."/>
            <person name="Verevkin V.V."/>
            <person name="Svetoch E.A."/>
            <person name="Kiseleva I.A."/>
            <person name="Bochkareva S.S."/>
            <person name="Borisova O.Y."/>
            <person name="Popova A.V."/>
            <person name="Bogun A.G."/>
            <person name="Afanas'ev S.S."/>
        </authorList>
    </citation>
    <scope>NUCLEOTIDE SEQUENCE [LARGE SCALE GENOMIC DNA]</scope>
</reference>
<organism evidence="1 2">
    <name type="scientific">Escherichia phage ECD7</name>
    <dbReference type="NCBI Taxonomy" id="1981499"/>
    <lineage>
        <taxon>Viruses</taxon>
        <taxon>Duplodnaviria</taxon>
        <taxon>Heunggongvirae</taxon>
        <taxon>Uroviricota</taxon>
        <taxon>Caudoviricetes</taxon>
        <taxon>Pantevenvirales</taxon>
        <taxon>Straboviridae</taxon>
        <taxon>Krischvirus</taxon>
        <taxon>Krischvirus ecd7</taxon>
    </lineage>
</organism>
<sequence>MQFNNIKVTKDWWDAMRDTPETKLNETTTTIQVDYEDPKDIYREILIRELIKAGNYQTPDGLIDMMVKSLYSGKNPDILPWYEGYFKTYRDHNRK</sequence>
<proteinExistence type="predicted"/>